<dbReference type="Pfam" id="PF13279">
    <property type="entry name" value="4HBT_2"/>
    <property type="match status" value="1"/>
</dbReference>
<comment type="caution">
    <text evidence="3">The sequence shown here is derived from an EMBL/GenBank/DDBJ whole genome shotgun (WGS) entry which is preliminary data.</text>
</comment>
<reference evidence="4" key="1">
    <citation type="journal article" date="2019" name="Int. J. Syst. Evol. Microbiol.">
        <title>The Global Catalogue of Microorganisms (GCM) 10K type strain sequencing project: providing services to taxonomists for standard genome sequencing and annotation.</title>
        <authorList>
            <consortium name="The Broad Institute Genomics Platform"/>
            <consortium name="The Broad Institute Genome Sequencing Center for Infectious Disease"/>
            <person name="Wu L."/>
            <person name="Ma J."/>
        </authorList>
    </citation>
    <scope>NUCLEOTIDE SEQUENCE [LARGE SCALE GENOMIC DNA]</scope>
    <source>
        <strain evidence="4">KCTC 42911</strain>
    </source>
</reference>
<name>A0ABV7TGY1_9RHOB</name>
<sequence>MTLRFLTPLTAAEQQAAGLAAPQPLAIADRVRYSELDPLDHVNNKAYLGWFESLRVAYFDAFLGPYFTTQPGPRPVIRSAEIQYIREMVAAEPYIATARVTSFRQSSFVMEQQLWSGDLRATLRAVMVVLADDGSGKLTLPDSLRHALVERDGARAE</sequence>
<dbReference type="CDD" id="cd00586">
    <property type="entry name" value="4HBT"/>
    <property type="match status" value="1"/>
</dbReference>
<organism evidence="3 4">
    <name type="scientific">Lutimaribacter marinistellae</name>
    <dbReference type="NCBI Taxonomy" id="1820329"/>
    <lineage>
        <taxon>Bacteria</taxon>
        <taxon>Pseudomonadati</taxon>
        <taxon>Pseudomonadota</taxon>
        <taxon>Alphaproteobacteria</taxon>
        <taxon>Rhodobacterales</taxon>
        <taxon>Roseobacteraceae</taxon>
        <taxon>Lutimaribacter</taxon>
    </lineage>
</organism>
<dbReference type="PANTHER" id="PTHR31793:SF27">
    <property type="entry name" value="NOVEL THIOESTERASE SUPERFAMILY DOMAIN AND SAPOSIN A-TYPE DOMAIN CONTAINING PROTEIN (0610012H03RIK)"/>
    <property type="match status" value="1"/>
</dbReference>
<proteinExistence type="inferred from homology"/>
<gene>
    <name evidence="3" type="ORF">ACFORG_13965</name>
</gene>
<dbReference type="InterPro" id="IPR050563">
    <property type="entry name" value="4-hydroxybenzoyl-CoA_TE"/>
</dbReference>
<dbReference type="InterPro" id="IPR029069">
    <property type="entry name" value="HotDog_dom_sf"/>
</dbReference>
<dbReference type="GO" id="GO:0016787">
    <property type="term" value="F:hydrolase activity"/>
    <property type="evidence" value="ECO:0007669"/>
    <property type="project" value="UniProtKB-KW"/>
</dbReference>
<dbReference type="Gene3D" id="3.10.129.10">
    <property type="entry name" value="Hotdog Thioesterase"/>
    <property type="match status" value="1"/>
</dbReference>
<dbReference type="EC" id="3.1.2.-" evidence="3"/>
<evidence type="ECO:0000256" key="2">
    <source>
        <dbReference type="ARBA" id="ARBA00022801"/>
    </source>
</evidence>
<protein>
    <submittedName>
        <fullName evidence="3">Acyl-CoA thioesterase</fullName>
        <ecNumber evidence="3">3.1.2.-</ecNumber>
    </submittedName>
</protein>
<dbReference type="EMBL" id="JBHRXI010000015">
    <property type="protein sequence ID" value="MFC3614872.1"/>
    <property type="molecule type" value="Genomic_DNA"/>
</dbReference>
<dbReference type="Proteomes" id="UP001595629">
    <property type="component" value="Unassembled WGS sequence"/>
</dbReference>
<keyword evidence="2 3" id="KW-0378">Hydrolase</keyword>
<accession>A0ABV7TGY1</accession>
<evidence type="ECO:0000313" key="4">
    <source>
        <dbReference type="Proteomes" id="UP001595629"/>
    </source>
</evidence>
<dbReference type="PANTHER" id="PTHR31793">
    <property type="entry name" value="4-HYDROXYBENZOYL-COA THIOESTERASE FAMILY MEMBER"/>
    <property type="match status" value="1"/>
</dbReference>
<dbReference type="SUPFAM" id="SSF54637">
    <property type="entry name" value="Thioesterase/thiol ester dehydrase-isomerase"/>
    <property type="match status" value="1"/>
</dbReference>
<keyword evidence="4" id="KW-1185">Reference proteome</keyword>
<evidence type="ECO:0000256" key="1">
    <source>
        <dbReference type="ARBA" id="ARBA00005953"/>
    </source>
</evidence>
<dbReference type="RefSeq" id="WP_386736150.1">
    <property type="nucleotide sequence ID" value="NZ_JBHRXI010000015.1"/>
</dbReference>
<comment type="similarity">
    <text evidence="1">Belongs to the 4-hydroxybenzoyl-CoA thioesterase family.</text>
</comment>
<evidence type="ECO:0000313" key="3">
    <source>
        <dbReference type="EMBL" id="MFC3614872.1"/>
    </source>
</evidence>